<organism evidence="1 2">
    <name type="scientific">Mucilaginibacter glaciei</name>
    <dbReference type="NCBI Taxonomy" id="2772109"/>
    <lineage>
        <taxon>Bacteria</taxon>
        <taxon>Pseudomonadati</taxon>
        <taxon>Bacteroidota</taxon>
        <taxon>Sphingobacteriia</taxon>
        <taxon>Sphingobacteriales</taxon>
        <taxon>Sphingobacteriaceae</taxon>
        <taxon>Mucilaginibacter</taxon>
    </lineage>
</organism>
<evidence type="ECO:0000313" key="1">
    <source>
        <dbReference type="EMBL" id="MBD1394276.1"/>
    </source>
</evidence>
<reference evidence="1" key="1">
    <citation type="submission" date="2020-09" db="EMBL/GenBank/DDBJ databases">
        <title>Novel species of Mucilaginibacter isolated from a glacier on the Tibetan Plateau.</title>
        <authorList>
            <person name="Liu Q."/>
            <person name="Xin Y.-H."/>
        </authorList>
    </citation>
    <scope>NUCLEOTIDE SEQUENCE</scope>
    <source>
        <strain evidence="1">ZB1P21</strain>
    </source>
</reference>
<evidence type="ECO:0000313" key="2">
    <source>
        <dbReference type="Proteomes" id="UP000619078"/>
    </source>
</evidence>
<comment type="caution">
    <text evidence="1">The sequence shown here is derived from an EMBL/GenBank/DDBJ whole genome shotgun (WGS) entry which is preliminary data.</text>
</comment>
<dbReference type="RefSeq" id="WP_191164012.1">
    <property type="nucleotide sequence ID" value="NZ_JACWMX010000005.1"/>
</dbReference>
<gene>
    <name evidence="1" type="ORF">IDJ76_14295</name>
</gene>
<proteinExistence type="predicted"/>
<keyword evidence="2" id="KW-1185">Reference proteome</keyword>
<name>A0A926NQS0_9SPHI</name>
<sequence>MGTSINFDGKTTAKKIVEQAKFNNLWIHHRGSNQWFTPEEFEEFAIVDIIQYGNRSENFIHCVLSDPKDEIKSRMERQNKFGIETKSFIDRVFTYYKFKDKQEK</sequence>
<dbReference type="EMBL" id="JACWMX010000005">
    <property type="protein sequence ID" value="MBD1394276.1"/>
    <property type="molecule type" value="Genomic_DNA"/>
</dbReference>
<accession>A0A926NQS0</accession>
<dbReference type="Proteomes" id="UP000619078">
    <property type="component" value="Unassembled WGS sequence"/>
</dbReference>
<dbReference type="AlphaFoldDB" id="A0A926NQS0"/>
<protein>
    <submittedName>
        <fullName evidence="1">Uncharacterized protein</fullName>
    </submittedName>
</protein>